<evidence type="ECO:0000313" key="1">
    <source>
        <dbReference type="EMBL" id="CAB4681583.1"/>
    </source>
</evidence>
<reference evidence="1" key="1">
    <citation type="submission" date="2020-05" db="EMBL/GenBank/DDBJ databases">
        <authorList>
            <person name="Chiriac C."/>
            <person name="Salcher M."/>
            <person name="Ghai R."/>
            <person name="Kavagutti S V."/>
        </authorList>
    </citation>
    <scope>NUCLEOTIDE SEQUENCE</scope>
</reference>
<gene>
    <name evidence="1" type="ORF">UFOPK2350_01062</name>
</gene>
<organism evidence="1">
    <name type="scientific">freshwater metagenome</name>
    <dbReference type="NCBI Taxonomy" id="449393"/>
    <lineage>
        <taxon>unclassified sequences</taxon>
        <taxon>metagenomes</taxon>
        <taxon>ecological metagenomes</taxon>
    </lineage>
</organism>
<sequence>MLALIVANRYAIGVIQENVGCHERWISEQARRNKLGLIALVFELCHSPEFSERRSAFHEPRKLGVFADVALNKEGGASRVDTDGQKKLGQFEGPSPEFCGILGDGKGVEINHAEDGVCLVLVGDPVAQGTQEVAELDRTGGLDAREDTRHGRRC</sequence>
<proteinExistence type="predicted"/>
<dbReference type="EMBL" id="CAEZXE010000088">
    <property type="protein sequence ID" value="CAB4681583.1"/>
    <property type="molecule type" value="Genomic_DNA"/>
</dbReference>
<dbReference type="AlphaFoldDB" id="A0A6J6NAD3"/>
<name>A0A6J6NAD3_9ZZZZ</name>
<accession>A0A6J6NAD3</accession>
<protein>
    <submittedName>
        <fullName evidence="1">Unannotated protein</fullName>
    </submittedName>
</protein>